<dbReference type="PROSITE" id="PS51318">
    <property type="entry name" value="TAT"/>
    <property type="match status" value="1"/>
</dbReference>
<evidence type="ECO:0000256" key="4">
    <source>
        <dbReference type="ARBA" id="ARBA00022833"/>
    </source>
</evidence>
<dbReference type="Pfam" id="PF00753">
    <property type="entry name" value="Lactamase_B"/>
    <property type="match status" value="1"/>
</dbReference>
<evidence type="ECO:0000313" key="7">
    <source>
        <dbReference type="Proteomes" id="UP000252706"/>
    </source>
</evidence>
<keyword evidence="3 6" id="KW-0378">Hydrolase</keyword>
<dbReference type="Gene3D" id="3.60.15.10">
    <property type="entry name" value="Ribonuclease Z/Hydroxyacylglutathione hydrolase-like"/>
    <property type="match status" value="1"/>
</dbReference>
<dbReference type="GO" id="GO:0016787">
    <property type="term" value="F:hydrolase activity"/>
    <property type="evidence" value="ECO:0007669"/>
    <property type="project" value="UniProtKB-KW"/>
</dbReference>
<comment type="similarity">
    <text evidence="1">Belongs to the metallo-beta-lactamase superfamily.</text>
</comment>
<evidence type="ECO:0000256" key="2">
    <source>
        <dbReference type="ARBA" id="ARBA00022723"/>
    </source>
</evidence>
<evidence type="ECO:0000256" key="1">
    <source>
        <dbReference type="ARBA" id="ARBA00007749"/>
    </source>
</evidence>
<dbReference type="GO" id="GO:0046872">
    <property type="term" value="F:metal ion binding"/>
    <property type="evidence" value="ECO:0007669"/>
    <property type="project" value="UniProtKB-KW"/>
</dbReference>
<comment type="caution">
    <text evidence="6">The sequence shown here is derived from an EMBL/GenBank/DDBJ whole genome shotgun (WGS) entry which is preliminary data.</text>
</comment>
<gene>
    <name evidence="6" type="ORF">DS909_07090</name>
</gene>
<dbReference type="SUPFAM" id="SSF56281">
    <property type="entry name" value="Metallo-hydrolase/oxidoreductase"/>
    <property type="match status" value="1"/>
</dbReference>
<dbReference type="Proteomes" id="UP000252706">
    <property type="component" value="Unassembled WGS sequence"/>
</dbReference>
<sequence>MTLTRRKMLKNTGLALAGMTGLGSIAPQSGWAATELKLGTTQIHSLSDGHLILPPDFIFAPMPKDELAPILSEYGLGNGPLTPSCNVTLMRDGERTVLFDTGSGPAFQETAGELVDALDALSLSPEDVTHVVFTHGHPDHLWGVLDDFEDPLFSEAEHMIGRSEWEYWLDPNTVDTIEEARTTMAVGAKRRLEVLEDSITLFDDGQEILPGVAAHASYGHTPGHMAFEIRQGSNSVMVVGDSIGNHHVAFARPDWHSGSDQDQATAAKTRMRLLDHMAADQMQFIGYHLPEGGLGRAERKDSAYRFVAEGA</sequence>
<dbReference type="AlphaFoldDB" id="A0A366X7F4"/>
<name>A0A366X7F4_9RHOB</name>
<evidence type="ECO:0000256" key="3">
    <source>
        <dbReference type="ARBA" id="ARBA00022801"/>
    </source>
</evidence>
<dbReference type="SMART" id="SM00849">
    <property type="entry name" value="Lactamase_B"/>
    <property type="match status" value="1"/>
</dbReference>
<dbReference type="PANTHER" id="PTHR42978">
    <property type="entry name" value="QUORUM-QUENCHING LACTONASE YTNP-RELATED-RELATED"/>
    <property type="match status" value="1"/>
</dbReference>
<keyword evidence="4" id="KW-0862">Zinc</keyword>
<keyword evidence="2" id="KW-0479">Metal-binding</keyword>
<protein>
    <submittedName>
        <fullName evidence="6">MBL fold metallo-hydrolase</fullName>
    </submittedName>
</protein>
<dbReference type="InterPro" id="IPR051013">
    <property type="entry name" value="MBL_superfamily_lactonases"/>
</dbReference>
<proteinExistence type="inferred from homology"/>
<dbReference type="RefSeq" id="WP_113822764.1">
    <property type="nucleotide sequence ID" value="NZ_QOCE01000017.1"/>
</dbReference>
<feature type="domain" description="Metallo-beta-lactamase" evidence="5">
    <location>
        <begin position="84"/>
        <end position="288"/>
    </location>
</feature>
<dbReference type="EMBL" id="QOCE01000017">
    <property type="protein sequence ID" value="RBW57905.1"/>
    <property type="molecule type" value="Genomic_DNA"/>
</dbReference>
<dbReference type="OrthoDB" id="9773738at2"/>
<evidence type="ECO:0000313" key="6">
    <source>
        <dbReference type="EMBL" id="RBW57905.1"/>
    </source>
</evidence>
<dbReference type="InterPro" id="IPR036866">
    <property type="entry name" value="RibonucZ/Hydroxyglut_hydro"/>
</dbReference>
<organism evidence="6 7">
    <name type="scientific">Phaeobacter gallaeciensis</name>
    <dbReference type="NCBI Taxonomy" id="60890"/>
    <lineage>
        <taxon>Bacteria</taxon>
        <taxon>Pseudomonadati</taxon>
        <taxon>Pseudomonadota</taxon>
        <taxon>Alphaproteobacteria</taxon>
        <taxon>Rhodobacterales</taxon>
        <taxon>Roseobacteraceae</taxon>
        <taxon>Phaeobacter</taxon>
    </lineage>
</organism>
<dbReference type="InterPro" id="IPR006311">
    <property type="entry name" value="TAT_signal"/>
</dbReference>
<dbReference type="PANTHER" id="PTHR42978:SF6">
    <property type="entry name" value="QUORUM-QUENCHING LACTONASE YTNP-RELATED"/>
    <property type="match status" value="1"/>
</dbReference>
<reference evidence="6 7" key="1">
    <citation type="submission" date="2018-07" db="EMBL/GenBank/DDBJ databases">
        <title>Modular assembly of carbohydrate-degrading microbial communities in the ocean.</title>
        <authorList>
            <person name="Enke T.N."/>
            <person name="Datta M.S."/>
            <person name="Schwartzman J.A."/>
            <person name="Cermak N."/>
            <person name="Schmitz D.A."/>
            <person name="Barrere J."/>
            <person name="Cordero O.X."/>
        </authorList>
    </citation>
    <scope>NUCLEOTIDE SEQUENCE [LARGE SCALE GENOMIC DNA]</scope>
    <source>
        <strain evidence="6 7">C3M10</strain>
    </source>
</reference>
<dbReference type="InterPro" id="IPR001279">
    <property type="entry name" value="Metallo-B-lactamas"/>
</dbReference>
<evidence type="ECO:0000259" key="5">
    <source>
        <dbReference type="SMART" id="SM00849"/>
    </source>
</evidence>
<dbReference type="CDD" id="cd07720">
    <property type="entry name" value="OPHC2-like_MBL-fold"/>
    <property type="match status" value="1"/>
</dbReference>
<accession>A0A366X7F4</accession>